<organism evidence="3">
    <name type="scientific">Salmonella newport</name>
    <dbReference type="NCBI Taxonomy" id="108619"/>
    <lineage>
        <taxon>Bacteria</taxon>
        <taxon>Pseudomonadati</taxon>
        <taxon>Pseudomonadota</taxon>
        <taxon>Gammaproteobacteria</taxon>
        <taxon>Enterobacterales</taxon>
        <taxon>Enterobacteriaceae</taxon>
        <taxon>Salmonella</taxon>
    </lineage>
</organism>
<dbReference type="GO" id="GO:0003677">
    <property type="term" value="F:DNA binding"/>
    <property type="evidence" value="ECO:0007669"/>
    <property type="project" value="UniProtKB-KW"/>
</dbReference>
<dbReference type="Gene3D" id="3.90.220.20">
    <property type="entry name" value="DNA methylase specificity domains"/>
    <property type="match status" value="1"/>
</dbReference>
<proteinExistence type="predicted"/>
<protein>
    <recommendedName>
        <fullName evidence="4">Restriction endonuclease subunit S</fullName>
    </recommendedName>
</protein>
<comment type="caution">
    <text evidence="3">The sequence shown here is derived from an EMBL/GenBank/DDBJ whole genome shotgun (WGS) entry which is preliminary data.</text>
</comment>
<name>A0A739PBA1_SALNE</name>
<evidence type="ECO:0008006" key="4">
    <source>
        <dbReference type="Google" id="ProtNLM"/>
    </source>
</evidence>
<evidence type="ECO:0000313" key="3">
    <source>
        <dbReference type="EMBL" id="HAE9654412.1"/>
    </source>
</evidence>
<gene>
    <name evidence="3" type="ORF">G4X27_004210</name>
</gene>
<keyword evidence="1" id="KW-0680">Restriction system</keyword>
<reference evidence="3" key="1">
    <citation type="journal article" date="2018" name="Genome Biol.">
        <title>SKESA: strategic k-mer extension for scrupulous assemblies.</title>
        <authorList>
            <person name="Souvorov A."/>
            <person name="Agarwala R."/>
            <person name="Lipman D.J."/>
        </authorList>
    </citation>
    <scope>NUCLEOTIDE SEQUENCE</scope>
    <source>
        <strain evidence="3">Salmonella enterica</strain>
    </source>
</reference>
<evidence type="ECO:0000256" key="1">
    <source>
        <dbReference type="ARBA" id="ARBA00022747"/>
    </source>
</evidence>
<accession>A0A739PBA1</accession>
<dbReference type="InterPro" id="IPR044946">
    <property type="entry name" value="Restrct_endonuc_typeI_TRD_sf"/>
</dbReference>
<dbReference type="GO" id="GO:0009307">
    <property type="term" value="P:DNA restriction-modification system"/>
    <property type="evidence" value="ECO:0007669"/>
    <property type="project" value="UniProtKB-KW"/>
</dbReference>
<dbReference type="AlphaFoldDB" id="A0A739PBA1"/>
<evidence type="ECO:0000256" key="2">
    <source>
        <dbReference type="ARBA" id="ARBA00023125"/>
    </source>
</evidence>
<sequence>MKSNLIREQIEGPIRTTTGVKNINSNELMGLLVPLPPKNEQGIIIKKINEIDTTLSNLKVSIQSAQQTQVHLADALTDAAIN</sequence>
<dbReference type="SUPFAM" id="SSF116734">
    <property type="entry name" value="DNA methylase specificity domain"/>
    <property type="match status" value="1"/>
</dbReference>
<reference evidence="3" key="2">
    <citation type="submission" date="2018-07" db="EMBL/GenBank/DDBJ databases">
        <authorList>
            <consortium name="NCBI Pathogen Detection Project"/>
        </authorList>
    </citation>
    <scope>NUCLEOTIDE SEQUENCE</scope>
    <source>
        <strain evidence="3">Salmonella enterica</strain>
    </source>
</reference>
<dbReference type="EMBL" id="DAATQT010000064">
    <property type="protein sequence ID" value="HAE9654412.1"/>
    <property type="molecule type" value="Genomic_DNA"/>
</dbReference>
<keyword evidence="2" id="KW-0238">DNA-binding</keyword>